<reference evidence="9 10" key="1">
    <citation type="submission" date="2020-07" db="EMBL/GenBank/DDBJ databases">
        <title>Sequencing the genomes of 1000 actinobacteria strains.</title>
        <authorList>
            <person name="Klenk H.-P."/>
        </authorList>
    </citation>
    <scope>NUCLEOTIDE SEQUENCE [LARGE SCALE GENOMIC DNA]</scope>
    <source>
        <strain evidence="9 10">DSM 15475</strain>
    </source>
</reference>
<dbReference type="Proteomes" id="UP000535437">
    <property type="component" value="Unassembled WGS sequence"/>
</dbReference>
<dbReference type="GO" id="GO:0016872">
    <property type="term" value="F:intramolecular lyase activity"/>
    <property type="evidence" value="ECO:0007669"/>
    <property type="project" value="InterPro"/>
</dbReference>
<evidence type="ECO:0000256" key="2">
    <source>
        <dbReference type="ARBA" id="ARBA00004829"/>
    </source>
</evidence>
<sequence length="112" mass="12388">MPEELLSLLYLAALLISGGSLLLVDWRFEVFLFREPLRAGAVLVLGLVFFLAWDLAGISLGIFLHGPGPYMTGIMLAPELPLEELFFLLFLCHLSMVLILGAQRLMSGGVRR</sequence>
<evidence type="ECO:0000256" key="3">
    <source>
        <dbReference type="ARBA" id="ARBA00022692"/>
    </source>
</evidence>
<protein>
    <submittedName>
        <fullName evidence="9">Lycopene cyclase domain-containing protein</fullName>
    </submittedName>
</protein>
<gene>
    <name evidence="9" type="ORF">HNR09_000998</name>
</gene>
<keyword evidence="4" id="KW-0125">Carotenoid biosynthesis</keyword>
<name>A0A7Z0KBG7_9MICC</name>
<evidence type="ECO:0000313" key="10">
    <source>
        <dbReference type="Proteomes" id="UP000535437"/>
    </source>
</evidence>
<comment type="subcellular location">
    <subcellularLocation>
        <location evidence="1">Membrane</location>
        <topology evidence="1">Multi-pass membrane protein</topology>
    </subcellularLocation>
</comment>
<proteinExistence type="predicted"/>
<keyword evidence="5 8" id="KW-1133">Transmembrane helix</keyword>
<evidence type="ECO:0000313" key="9">
    <source>
        <dbReference type="EMBL" id="NYJ77587.1"/>
    </source>
</evidence>
<dbReference type="RefSeq" id="WP_179541046.1">
    <property type="nucleotide sequence ID" value="NZ_BAAALL010000004.1"/>
</dbReference>
<evidence type="ECO:0000256" key="1">
    <source>
        <dbReference type="ARBA" id="ARBA00004141"/>
    </source>
</evidence>
<feature type="transmembrane region" description="Helical" evidence="8">
    <location>
        <begin position="6"/>
        <end position="28"/>
    </location>
</feature>
<comment type="pathway">
    <text evidence="2">Carotenoid biosynthesis.</text>
</comment>
<dbReference type="AlphaFoldDB" id="A0A7Z0KBG7"/>
<organism evidence="9 10">
    <name type="scientific">Nesterenkonia xinjiangensis</name>
    <dbReference type="NCBI Taxonomy" id="225327"/>
    <lineage>
        <taxon>Bacteria</taxon>
        <taxon>Bacillati</taxon>
        <taxon>Actinomycetota</taxon>
        <taxon>Actinomycetes</taxon>
        <taxon>Micrococcales</taxon>
        <taxon>Micrococcaceae</taxon>
        <taxon>Nesterenkonia</taxon>
    </lineage>
</organism>
<dbReference type="GO" id="GO:0045436">
    <property type="term" value="F:lycopene beta cyclase activity"/>
    <property type="evidence" value="ECO:0007669"/>
    <property type="project" value="UniProtKB-ARBA"/>
</dbReference>
<accession>A0A7Z0KBG7</accession>
<evidence type="ECO:0000256" key="6">
    <source>
        <dbReference type="ARBA" id="ARBA00023136"/>
    </source>
</evidence>
<keyword evidence="10" id="KW-1185">Reference proteome</keyword>
<dbReference type="NCBIfam" id="TIGR03462">
    <property type="entry name" value="CarR_dom_SF"/>
    <property type="match status" value="1"/>
</dbReference>
<feature type="transmembrane region" description="Helical" evidence="8">
    <location>
        <begin position="40"/>
        <end position="65"/>
    </location>
</feature>
<keyword evidence="3 8" id="KW-0812">Transmembrane</keyword>
<dbReference type="InterPro" id="IPR017825">
    <property type="entry name" value="Lycopene_cyclase_dom"/>
</dbReference>
<dbReference type="GO" id="GO:0016117">
    <property type="term" value="P:carotenoid biosynthetic process"/>
    <property type="evidence" value="ECO:0007669"/>
    <property type="project" value="UniProtKB-KW"/>
</dbReference>
<feature type="transmembrane region" description="Helical" evidence="8">
    <location>
        <begin position="85"/>
        <end position="102"/>
    </location>
</feature>
<evidence type="ECO:0000256" key="4">
    <source>
        <dbReference type="ARBA" id="ARBA00022746"/>
    </source>
</evidence>
<dbReference type="EMBL" id="JACCFY010000001">
    <property type="protein sequence ID" value="NYJ77587.1"/>
    <property type="molecule type" value="Genomic_DNA"/>
</dbReference>
<evidence type="ECO:0000256" key="8">
    <source>
        <dbReference type="SAM" id="Phobius"/>
    </source>
</evidence>
<keyword evidence="6 8" id="KW-0472">Membrane</keyword>
<keyword evidence="7" id="KW-0413">Isomerase</keyword>
<dbReference type="GO" id="GO:0016020">
    <property type="term" value="C:membrane"/>
    <property type="evidence" value="ECO:0007669"/>
    <property type="project" value="UniProtKB-SubCell"/>
</dbReference>
<evidence type="ECO:0000256" key="7">
    <source>
        <dbReference type="ARBA" id="ARBA00023235"/>
    </source>
</evidence>
<comment type="caution">
    <text evidence="9">The sequence shown here is derived from an EMBL/GenBank/DDBJ whole genome shotgun (WGS) entry which is preliminary data.</text>
</comment>
<evidence type="ECO:0000256" key="5">
    <source>
        <dbReference type="ARBA" id="ARBA00022989"/>
    </source>
</evidence>